<proteinExistence type="predicted"/>
<gene>
    <name evidence="2" type="ORF">CCM_07568</name>
</gene>
<evidence type="ECO:0000256" key="1">
    <source>
        <dbReference type="SAM" id="MobiDB-lite"/>
    </source>
</evidence>
<feature type="region of interest" description="Disordered" evidence="1">
    <location>
        <begin position="131"/>
        <end position="157"/>
    </location>
</feature>
<feature type="compositionally biased region" description="Basic and acidic residues" evidence="1">
    <location>
        <begin position="138"/>
        <end position="157"/>
    </location>
</feature>
<feature type="region of interest" description="Disordered" evidence="1">
    <location>
        <begin position="1"/>
        <end position="29"/>
    </location>
</feature>
<dbReference type="OMA" id="HRANERQ"/>
<dbReference type="KEGG" id="cmt:CCM_07568"/>
<dbReference type="InParanoid" id="G3JQ66"/>
<dbReference type="Proteomes" id="UP000001610">
    <property type="component" value="Unassembled WGS sequence"/>
</dbReference>
<name>G3JQ66_CORMM</name>
<dbReference type="VEuPathDB" id="FungiDB:CCM_07568"/>
<evidence type="ECO:0000313" key="3">
    <source>
        <dbReference type="Proteomes" id="UP000001610"/>
    </source>
</evidence>
<dbReference type="HOGENOM" id="CLU_079943_0_0_1"/>
<evidence type="ECO:0000313" key="2">
    <source>
        <dbReference type="EMBL" id="EGX89317.1"/>
    </source>
</evidence>
<dbReference type="OrthoDB" id="20282at2759"/>
<dbReference type="eggNOG" id="ENOG502SNBH">
    <property type="taxonomic scope" value="Eukaryota"/>
</dbReference>
<accession>G3JQ66</accession>
<dbReference type="EMBL" id="JH126404">
    <property type="protein sequence ID" value="EGX89317.1"/>
    <property type="molecule type" value="Genomic_DNA"/>
</dbReference>
<protein>
    <submittedName>
        <fullName evidence="2">G-patch domain protein, putative</fullName>
    </submittedName>
</protein>
<sequence>MQRSQHSEESEEDEKDDIPLHHKRPFGAGLKRKRVEFVRAQDPDDYISTLPSTRPTSSVVGDLYASIVLGTAKPDGEAEADGAASTTQQPAPTCPVCSLAITTTRAAHEASLAHQARPKDDVLGVGAALPEKTPAQARADEEAREARRQLTAGERKARAARERARAARWQAEVYGRQDLDRYLKGDGKEWE</sequence>
<dbReference type="STRING" id="983644.G3JQ66"/>
<dbReference type="GeneID" id="18169579"/>
<dbReference type="RefSeq" id="XP_006672772.1">
    <property type="nucleotide sequence ID" value="XM_006672709.1"/>
</dbReference>
<keyword evidence="3" id="KW-1185">Reference proteome</keyword>
<reference evidence="2 3" key="1">
    <citation type="journal article" date="2011" name="Genome Biol.">
        <title>Genome sequence of the insect pathogenic fungus Cordyceps militaris, a valued traditional Chinese medicine.</title>
        <authorList>
            <person name="Zheng P."/>
            <person name="Xia Y."/>
            <person name="Xiao G."/>
            <person name="Xiong C."/>
            <person name="Hu X."/>
            <person name="Zhang S."/>
            <person name="Zheng H."/>
            <person name="Huang Y."/>
            <person name="Zhou Y."/>
            <person name="Wang S."/>
            <person name="Zhao G.P."/>
            <person name="Liu X."/>
            <person name="St Leger R.J."/>
            <person name="Wang C."/>
        </authorList>
    </citation>
    <scope>NUCLEOTIDE SEQUENCE [LARGE SCALE GENOMIC DNA]</scope>
    <source>
        <strain evidence="2 3">CM01</strain>
    </source>
</reference>
<organism evidence="2 3">
    <name type="scientific">Cordyceps militaris (strain CM01)</name>
    <name type="common">Caterpillar fungus</name>
    <dbReference type="NCBI Taxonomy" id="983644"/>
    <lineage>
        <taxon>Eukaryota</taxon>
        <taxon>Fungi</taxon>
        <taxon>Dikarya</taxon>
        <taxon>Ascomycota</taxon>
        <taxon>Pezizomycotina</taxon>
        <taxon>Sordariomycetes</taxon>
        <taxon>Hypocreomycetidae</taxon>
        <taxon>Hypocreales</taxon>
        <taxon>Cordycipitaceae</taxon>
        <taxon>Cordyceps</taxon>
    </lineage>
</organism>
<dbReference type="AlphaFoldDB" id="G3JQ66"/>